<sequence>MNKKFVFVFIIIVMFIFILTLFINNDSTTISEISQNDEKKILEYLDTKTNDISSPSKGKMYSSYDLLGIEENKIYIWLVKEEYITKDHAESKGNIVACPVVLYATKNNNNELLIENHNFPEDGKNYGKNLKRFFPENIIEKIDHTVTDTLLENIKIRVQEETSRIKK</sequence>
<feature type="transmembrane region" description="Helical" evidence="1">
    <location>
        <begin position="5"/>
        <end position="23"/>
    </location>
</feature>
<comment type="caution">
    <text evidence="2">The sequence shown here is derived from an EMBL/GenBank/DDBJ whole genome shotgun (WGS) entry which is preliminary data.</text>
</comment>
<organism evidence="2 3">
    <name type="scientific">Vallitalea longa</name>
    <dbReference type="NCBI Taxonomy" id="2936439"/>
    <lineage>
        <taxon>Bacteria</taxon>
        <taxon>Bacillati</taxon>
        <taxon>Bacillota</taxon>
        <taxon>Clostridia</taxon>
        <taxon>Lachnospirales</taxon>
        <taxon>Vallitaleaceae</taxon>
        <taxon>Vallitalea</taxon>
    </lineage>
</organism>
<reference evidence="2" key="1">
    <citation type="submission" date="2022-06" db="EMBL/GenBank/DDBJ databases">
        <title>Vallitalea longa sp. nov., an anaerobic bacterium isolated from marine sediment.</title>
        <authorList>
            <person name="Hirano S."/>
            <person name="Terahara T."/>
            <person name="Mori K."/>
            <person name="Hamada M."/>
            <person name="Matsumoto R."/>
            <person name="Kobayashi T."/>
        </authorList>
    </citation>
    <scope>NUCLEOTIDE SEQUENCE</scope>
    <source>
        <strain evidence="2">SH18-1</strain>
    </source>
</reference>
<dbReference type="Proteomes" id="UP001144256">
    <property type="component" value="Unassembled WGS sequence"/>
</dbReference>
<evidence type="ECO:0000313" key="3">
    <source>
        <dbReference type="Proteomes" id="UP001144256"/>
    </source>
</evidence>
<keyword evidence="1" id="KW-1133">Transmembrane helix</keyword>
<keyword evidence="1" id="KW-0812">Transmembrane</keyword>
<keyword evidence="1" id="KW-0472">Membrane</keyword>
<proteinExistence type="predicted"/>
<evidence type="ECO:0000256" key="1">
    <source>
        <dbReference type="SAM" id="Phobius"/>
    </source>
</evidence>
<evidence type="ECO:0000313" key="2">
    <source>
        <dbReference type="EMBL" id="GKX31551.1"/>
    </source>
</evidence>
<gene>
    <name evidence="2" type="ORF">SH1V18_40310</name>
</gene>
<protein>
    <submittedName>
        <fullName evidence="2">Uncharacterized protein</fullName>
    </submittedName>
</protein>
<dbReference type="RefSeq" id="WP_281818694.1">
    <property type="nucleotide sequence ID" value="NZ_BRLB01000018.1"/>
</dbReference>
<dbReference type="EMBL" id="BRLB01000018">
    <property type="protein sequence ID" value="GKX31551.1"/>
    <property type="molecule type" value="Genomic_DNA"/>
</dbReference>
<accession>A0A9W5YF58</accession>
<name>A0A9W5YF58_9FIRM</name>
<dbReference type="AlphaFoldDB" id="A0A9W5YF58"/>
<keyword evidence="3" id="KW-1185">Reference proteome</keyword>